<dbReference type="KEGG" id="rce:RC1_3255"/>
<dbReference type="EMBL" id="CP000613">
    <property type="protein sequence ID" value="ACJ00617.1"/>
    <property type="molecule type" value="Genomic_DNA"/>
</dbReference>
<dbReference type="eggNOG" id="COG2267">
    <property type="taxonomic scope" value="Bacteria"/>
</dbReference>
<organism evidence="3 4">
    <name type="scientific">Rhodospirillum centenum (strain ATCC 51521 / SW)</name>
    <dbReference type="NCBI Taxonomy" id="414684"/>
    <lineage>
        <taxon>Bacteria</taxon>
        <taxon>Pseudomonadati</taxon>
        <taxon>Pseudomonadota</taxon>
        <taxon>Alphaproteobacteria</taxon>
        <taxon>Rhodospirillales</taxon>
        <taxon>Rhodospirillaceae</taxon>
        <taxon>Rhodospirillum</taxon>
    </lineage>
</organism>
<sequence>MSTAERGTLPRRRARVPFLALALAVVLAGCAPTLQPMGPRVAAPTLEAETFRTADGEALPLRHWLPAGRPTAVILALHGFNDYSNAFDSPARFWAAHGVATYAYDQRGFGGSGRPGIWPGSDTLTQDVLDAAAALNAAYPGVPVYLLGESMGGAVLLAAFAGRDLPPGIAGLVLSAPAVWSRDTMPFYQRWALSVAGWTVPWLKLSPPRGLDIQASDNIEVLRALGRDPLVLKETRVDAVRGLTDLMDQAMAGAERLTVPALVLYGENEQVIPVEPRSRAMRRLPLAEPPRHGPRLALYPHGWHLLLRDLNAETVWRDVLAWIADPHAALPSGADRNPRVLTLLDPAPDGTDPAEAEPGSPLEAPPVP</sequence>
<keyword evidence="4" id="KW-1185">Reference proteome</keyword>
<gene>
    <name evidence="3" type="ordered locus">RC1_3255</name>
</gene>
<dbReference type="InterPro" id="IPR051044">
    <property type="entry name" value="MAG_DAG_Lipase"/>
</dbReference>
<dbReference type="PROSITE" id="PS51257">
    <property type="entry name" value="PROKAR_LIPOPROTEIN"/>
    <property type="match status" value="1"/>
</dbReference>
<feature type="domain" description="Serine aminopeptidase S33" evidence="2">
    <location>
        <begin position="69"/>
        <end position="310"/>
    </location>
</feature>
<dbReference type="PRINTS" id="PR00111">
    <property type="entry name" value="ABHYDROLASE"/>
</dbReference>
<evidence type="ECO:0000259" key="2">
    <source>
        <dbReference type="Pfam" id="PF12146"/>
    </source>
</evidence>
<dbReference type="InterPro" id="IPR000073">
    <property type="entry name" value="AB_hydrolase_1"/>
</dbReference>
<accession>B6IWE3</accession>
<name>B6IWE3_RHOCS</name>
<reference evidence="3 4" key="1">
    <citation type="journal article" date="2010" name="BMC Genomics">
        <title>Metabolic flexibility revealed in the genome of the cyst-forming alpha-1 proteobacterium Rhodospirillum centenum.</title>
        <authorList>
            <person name="Lu Y.K."/>
            <person name="Marden J."/>
            <person name="Han M."/>
            <person name="Swingley W.D."/>
            <person name="Mastrian S.D."/>
            <person name="Chowdhury S.R."/>
            <person name="Hao J."/>
            <person name="Helmy T."/>
            <person name="Kim S."/>
            <person name="Kurdoglu A.A."/>
            <person name="Matthies H.J."/>
            <person name="Rollo D."/>
            <person name="Stothard P."/>
            <person name="Blankenship R.E."/>
            <person name="Bauer C.E."/>
            <person name="Touchman J.W."/>
        </authorList>
    </citation>
    <scope>NUCLEOTIDE SEQUENCE [LARGE SCALE GENOMIC DNA]</scope>
    <source>
        <strain evidence="4">ATCC 51521 / SW</strain>
    </source>
</reference>
<evidence type="ECO:0000256" key="1">
    <source>
        <dbReference type="SAM" id="MobiDB-lite"/>
    </source>
</evidence>
<feature type="region of interest" description="Disordered" evidence="1">
    <location>
        <begin position="334"/>
        <end position="368"/>
    </location>
</feature>
<evidence type="ECO:0000313" key="4">
    <source>
        <dbReference type="Proteomes" id="UP000001591"/>
    </source>
</evidence>
<dbReference type="HOGENOM" id="CLU_026209_3_0_5"/>
<dbReference type="RefSeq" id="WP_012568395.1">
    <property type="nucleotide sequence ID" value="NC_011420.2"/>
</dbReference>
<dbReference type="OrthoDB" id="9806902at2"/>
<dbReference type="PANTHER" id="PTHR11614">
    <property type="entry name" value="PHOSPHOLIPASE-RELATED"/>
    <property type="match status" value="1"/>
</dbReference>
<dbReference type="Gene3D" id="3.40.50.1820">
    <property type="entry name" value="alpha/beta hydrolase"/>
    <property type="match status" value="1"/>
</dbReference>
<dbReference type="AlphaFoldDB" id="B6IWE3"/>
<dbReference type="InterPro" id="IPR022742">
    <property type="entry name" value="Hydrolase_4"/>
</dbReference>
<dbReference type="Proteomes" id="UP000001591">
    <property type="component" value="Chromosome"/>
</dbReference>
<dbReference type="Pfam" id="PF12146">
    <property type="entry name" value="Hydrolase_4"/>
    <property type="match status" value="1"/>
</dbReference>
<protein>
    <submittedName>
        <fullName evidence="3">Lysophospholipase, putative</fullName>
    </submittedName>
</protein>
<dbReference type="InterPro" id="IPR029058">
    <property type="entry name" value="AB_hydrolase_fold"/>
</dbReference>
<evidence type="ECO:0000313" key="3">
    <source>
        <dbReference type="EMBL" id="ACJ00617.1"/>
    </source>
</evidence>
<dbReference type="SUPFAM" id="SSF53474">
    <property type="entry name" value="alpha/beta-Hydrolases"/>
    <property type="match status" value="1"/>
</dbReference>
<proteinExistence type="predicted"/>
<dbReference type="STRING" id="414684.RC1_3255"/>